<keyword evidence="1" id="KW-0472">Membrane</keyword>
<name>G7VIH1_9CREN</name>
<protein>
    <submittedName>
        <fullName evidence="2">Uncharacterized protein</fullName>
    </submittedName>
</protein>
<dbReference type="HOGENOM" id="CLU_592676_0_0_2"/>
<dbReference type="AlphaFoldDB" id="G7VIH1"/>
<organism evidence="2 3">
    <name type="scientific">Pyrobaculum ferrireducens</name>
    <dbReference type="NCBI Taxonomy" id="1104324"/>
    <lineage>
        <taxon>Archaea</taxon>
        <taxon>Thermoproteota</taxon>
        <taxon>Thermoprotei</taxon>
        <taxon>Thermoproteales</taxon>
        <taxon>Thermoproteaceae</taxon>
        <taxon>Pyrobaculum</taxon>
    </lineage>
</organism>
<dbReference type="GeneID" id="11596544"/>
<feature type="transmembrane region" description="Helical" evidence="1">
    <location>
        <begin position="331"/>
        <end position="353"/>
    </location>
</feature>
<dbReference type="Proteomes" id="UP000005867">
    <property type="component" value="Chromosome"/>
</dbReference>
<sequence>MRWRLAAAAAVAVLLTALSIYKPSPPKLVAPVDIEKLAELVKSDPALLEEAVRYMSELGVNLTLRAPPKPQPTAITISINASSIWAGDRVLVTGVLTSRGKPLAGQTVAVLVDGVPAAVTVTDSRGRYNATVAISVYRPRVNVTAVYLPLPGSPYMPSMASAHLSVLYHATTIAISAPSQVLWGAPLALNITLDPPAERRINIVLGNATTSILLSLKAQGSASVIIPTGNLTPGTYNLTVYVPGKGRLGPATARRTVDIIAESPVISLSAAGVEVAGFPPQFAVKVVPAVNISVYLGDKPLKGAIPLDTPTGWAVIRAVSMPSPPYASATASAYVFVVNPLQISAVIAAVLLAMKFVQGRLQRATNLVREVVEAAPRSPRNVVEEEALAVLARAFYKLGERSGLWYSRKMTYREYASSVEPYAKDPTCLWRVVYIAEKAAYSPYSPSAVEIREAWVCTERL</sequence>
<reference evidence="2 3" key="1">
    <citation type="journal article" date="2012" name="J. Bacteriol.">
        <title>Complete genome sequence of strain 1860, a crenarchaeon of the genus pyrobaculum able to grow with various electron acceptors.</title>
        <authorList>
            <person name="Mardanov A.V."/>
            <person name="Gumerov V.M."/>
            <person name="Slobodkina G.B."/>
            <person name="Beletsky A.V."/>
            <person name="Bonch-Osmolovskaya E.A."/>
            <person name="Ravin N.V."/>
            <person name="Skryabin K.G."/>
        </authorList>
    </citation>
    <scope>NUCLEOTIDE SEQUENCE [LARGE SCALE GENOMIC DNA]</scope>
    <source>
        <strain evidence="2 3">1860</strain>
    </source>
</reference>
<accession>G7VIH1</accession>
<evidence type="ECO:0000313" key="2">
    <source>
        <dbReference type="EMBL" id="AET33451.1"/>
    </source>
</evidence>
<keyword evidence="3" id="KW-1185">Reference proteome</keyword>
<dbReference type="BioCyc" id="PSP1104324:GJSN-2007-MONOMER"/>
<dbReference type="STRING" id="1104324.P186_2056"/>
<dbReference type="KEGG" id="pyr:P186_2056"/>
<keyword evidence="1" id="KW-0812">Transmembrane</keyword>
<dbReference type="eggNOG" id="arCOG02487">
    <property type="taxonomic scope" value="Archaea"/>
</dbReference>
<dbReference type="OrthoDB" id="29269at2157"/>
<evidence type="ECO:0000313" key="3">
    <source>
        <dbReference type="Proteomes" id="UP000005867"/>
    </source>
</evidence>
<dbReference type="RefSeq" id="WP_014289276.1">
    <property type="nucleotide sequence ID" value="NC_016645.1"/>
</dbReference>
<proteinExistence type="predicted"/>
<gene>
    <name evidence="2" type="ORF">P186_2056</name>
</gene>
<keyword evidence="1" id="KW-1133">Transmembrane helix</keyword>
<dbReference type="EMBL" id="CP003098">
    <property type="protein sequence ID" value="AET33451.1"/>
    <property type="molecule type" value="Genomic_DNA"/>
</dbReference>
<evidence type="ECO:0000256" key="1">
    <source>
        <dbReference type="SAM" id="Phobius"/>
    </source>
</evidence>